<feature type="domain" description="DinB-like" evidence="1">
    <location>
        <begin position="38"/>
        <end position="166"/>
    </location>
</feature>
<organism evidence="2 3">
    <name type="scientific">Yeosuana aromativorans</name>
    <dbReference type="NCBI Taxonomy" id="288019"/>
    <lineage>
        <taxon>Bacteria</taxon>
        <taxon>Pseudomonadati</taxon>
        <taxon>Bacteroidota</taxon>
        <taxon>Flavobacteriia</taxon>
        <taxon>Flavobacteriales</taxon>
        <taxon>Flavobacteriaceae</taxon>
        <taxon>Yeosuana</taxon>
    </lineage>
</organism>
<keyword evidence="3" id="KW-1185">Reference proteome</keyword>
<dbReference type="SUPFAM" id="SSF109854">
    <property type="entry name" value="DinB/YfiT-like putative metalloenzymes"/>
    <property type="match status" value="1"/>
</dbReference>
<dbReference type="RefSeq" id="WP_188654306.1">
    <property type="nucleotide sequence ID" value="NZ_BMNR01000007.1"/>
</dbReference>
<dbReference type="InterPro" id="IPR024775">
    <property type="entry name" value="DinB-like"/>
</dbReference>
<dbReference type="InterPro" id="IPR034660">
    <property type="entry name" value="DinB/YfiT-like"/>
</dbReference>
<protein>
    <submittedName>
        <fullName evidence="2">DNA damage-inducible protein DinB</fullName>
    </submittedName>
</protein>
<reference evidence="2" key="2">
    <citation type="submission" date="2020-09" db="EMBL/GenBank/DDBJ databases">
        <authorList>
            <person name="Sun Q."/>
            <person name="Ohkuma M."/>
        </authorList>
    </citation>
    <scope>NUCLEOTIDE SEQUENCE</scope>
    <source>
        <strain evidence="2">JCM 12862</strain>
    </source>
</reference>
<gene>
    <name evidence="2" type="ORF">GCM10007962_28180</name>
</gene>
<accession>A0A8J3BML3</accession>
<comment type="caution">
    <text evidence="2">The sequence shown here is derived from an EMBL/GenBank/DDBJ whole genome shotgun (WGS) entry which is preliminary data.</text>
</comment>
<evidence type="ECO:0000259" key="1">
    <source>
        <dbReference type="Pfam" id="PF12867"/>
    </source>
</evidence>
<proteinExistence type="predicted"/>
<evidence type="ECO:0000313" key="2">
    <source>
        <dbReference type="EMBL" id="GGK32192.1"/>
    </source>
</evidence>
<dbReference type="EMBL" id="BMNR01000007">
    <property type="protein sequence ID" value="GGK32192.1"/>
    <property type="molecule type" value="Genomic_DNA"/>
</dbReference>
<sequence>MTIEDLKPTEFASFYSGYVSKIPKNTSLMDCFEEGSKTIINFFKSIPSEKQHYKYADDKWTIKEVFQHIIDTERVFMYRCFRIARHDQTALAGFEQNGYIEPSKANSKSMDILIAEYQSVRKCFIVLLNSLDEEDLKFKGTASGNTMTARAAAFIAIGHERCHMDIIKERYL</sequence>
<dbReference type="Proteomes" id="UP000612329">
    <property type="component" value="Unassembled WGS sequence"/>
</dbReference>
<reference evidence="2" key="1">
    <citation type="journal article" date="2014" name="Int. J. Syst. Evol. Microbiol.">
        <title>Complete genome sequence of Corynebacterium casei LMG S-19264T (=DSM 44701T), isolated from a smear-ripened cheese.</title>
        <authorList>
            <consortium name="US DOE Joint Genome Institute (JGI-PGF)"/>
            <person name="Walter F."/>
            <person name="Albersmeier A."/>
            <person name="Kalinowski J."/>
            <person name="Ruckert C."/>
        </authorList>
    </citation>
    <scope>NUCLEOTIDE SEQUENCE</scope>
    <source>
        <strain evidence="2">JCM 12862</strain>
    </source>
</reference>
<dbReference type="Gene3D" id="1.20.120.450">
    <property type="entry name" value="dinb family like domain"/>
    <property type="match status" value="1"/>
</dbReference>
<name>A0A8J3BML3_9FLAO</name>
<dbReference type="AlphaFoldDB" id="A0A8J3BML3"/>
<dbReference type="Pfam" id="PF12867">
    <property type="entry name" value="DinB_2"/>
    <property type="match status" value="1"/>
</dbReference>
<evidence type="ECO:0000313" key="3">
    <source>
        <dbReference type="Proteomes" id="UP000612329"/>
    </source>
</evidence>